<evidence type="ECO:0000256" key="3">
    <source>
        <dbReference type="ARBA" id="ARBA00022530"/>
    </source>
</evidence>
<keyword evidence="12" id="KW-0865">Zymogen</keyword>
<evidence type="ECO:0000256" key="14">
    <source>
        <dbReference type="ARBA" id="ARBA00023180"/>
    </source>
</evidence>
<gene>
    <name evidence="20" type="ORF">FSCOSCO3_A025633</name>
</gene>
<dbReference type="InterPro" id="IPR013273">
    <property type="entry name" value="ADAMTS/ADAMTS-like"/>
</dbReference>
<dbReference type="InterPro" id="IPR000884">
    <property type="entry name" value="TSP1_rpt"/>
</dbReference>
<dbReference type="FunFam" id="3.40.390.10:FF:000001">
    <property type="entry name" value="A disintegrin and metalloproteinase with thrombospondin motifs 1"/>
    <property type="match status" value="1"/>
</dbReference>
<feature type="disulfide bond" evidence="17">
    <location>
        <begin position="601"/>
        <end position="638"/>
    </location>
</feature>
<comment type="caution">
    <text evidence="20">The sequence shown here is derived from an EMBL/GenBank/DDBJ whole genome shotgun (WGS) entry which is preliminary data.</text>
</comment>
<keyword evidence="13 17" id="KW-1015">Disulfide bond</keyword>
<keyword evidence="2" id="KW-0964">Secreted</keyword>
<comment type="cofactor">
    <cofactor evidence="16">
        <name>Zn(2+)</name>
        <dbReference type="ChEBI" id="CHEBI:29105"/>
    </cofactor>
    <text evidence="16">Binds 1 zinc ion per subunit.</text>
</comment>
<protein>
    <submittedName>
        <fullName evidence="20">A disintegrin and metalloproteinase with thrombospondin motifs 15</fullName>
    </submittedName>
</protein>
<dbReference type="InterPro" id="IPR001590">
    <property type="entry name" value="Peptidase_M12B"/>
</dbReference>
<dbReference type="GO" id="GO:0006508">
    <property type="term" value="P:proteolysis"/>
    <property type="evidence" value="ECO:0007669"/>
    <property type="project" value="UniProtKB-KW"/>
</dbReference>
<dbReference type="InterPro" id="IPR024079">
    <property type="entry name" value="MetalloPept_cat_dom_sf"/>
</dbReference>
<evidence type="ECO:0000256" key="1">
    <source>
        <dbReference type="ARBA" id="ARBA00004498"/>
    </source>
</evidence>
<keyword evidence="8" id="KW-0677">Repeat</keyword>
<feature type="binding site" evidence="16">
    <location>
        <position position="498"/>
    </location>
    <ligand>
        <name>Ca(2+)</name>
        <dbReference type="ChEBI" id="CHEBI:29108"/>
        <label>1</label>
    </ligand>
</feature>
<evidence type="ECO:0000256" key="11">
    <source>
        <dbReference type="ARBA" id="ARBA00023049"/>
    </source>
</evidence>
<dbReference type="InterPro" id="IPR002870">
    <property type="entry name" value="Peptidase_M12B_N"/>
</dbReference>
<dbReference type="EMBL" id="CAWUFR010000203">
    <property type="protein sequence ID" value="CAK6972478.1"/>
    <property type="molecule type" value="Genomic_DNA"/>
</dbReference>
<evidence type="ECO:0000256" key="16">
    <source>
        <dbReference type="PIRSR" id="PIRSR613273-2"/>
    </source>
</evidence>
<feature type="disulfide bond" evidence="17">
    <location>
        <begin position="566"/>
        <end position="577"/>
    </location>
</feature>
<dbReference type="GO" id="GO:0008270">
    <property type="term" value="F:zinc ion binding"/>
    <property type="evidence" value="ECO:0007669"/>
    <property type="project" value="InterPro"/>
</dbReference>
<dbReference type="InterPro" id="IPR006586">
    <property type="entry name" value="ADAM_Cys-rich"/>
</dbReference>
<keyword evidence="4" id="KW-0645">Protease</keyword>
<evidence type="ECO:0000259" key="19">
    <source>
        <dbReference type="PROSITE" id="PS50215"/>
    </source>
</evidence>
<dbReference type="FunFam" id="2.20.100.10:FF:000006">
    <property type="entry name" value="A disintegrin and metalloproteinase with thrombospondin motifs 1"/>
    <property type="match status" value="1"/>
</dbReference>
<dbReference type="SUPFAM" id="SSF55486">
    <property type="entry name" value="Metalloproteases ('zincins'), catalytic domain"/>
    <property type="match status" value="1"/>
</dbReference>
<dbReference type="Pfam" id="PF05986">
    <property type="entry name" value="ADAMTS_spacer1"/>
    <property type="match status" value="1"/>
</dbReference>
<feature type="binding site" evidence="16">
    <location>
        <position position="377"/>
    </location>
    <ligand>
        <name>Ca(2+)</name>
        <dbReference type="ChEBI" id="CHEBI:29108"/>
        <label>1</label>
    </ligand>
</feature>
<sequence>MRDFKAQQLTELGGQCGNGARWERSRRAARVHSFLRTSGALCNCAQLLAACKRTAAELQSGFCSTGADMAILISSLIVFTKVLLYMKLTHCMEVDFCIPVRVDHQKHEKHLHRRAEQMNERQIVFRLSAFKHEFYLHLTPDSSFLAPGSMLPDNGSSASNTSAGADLMECFYSGDVNSDPDSFAALSLCKGLQGGFSYNGMEYFISQTKSEDAAAASGFGNSFDRTHVIRRRRSAAHPAANFTSRCGVTPDSNYSTSLEKYKYMGEIEIDGLTETVLKTLGRSKRFASIPRFVEVLVVADESMAKFHGDDLKHYLLTLMSVAARLYKHPSILNSINIVVVGFMVINEADKGPKVSTNAALTLRNFCSWQKKLNKHNDKHPEYWDTAILFTKQDLCGATTCDTLGMADVGTMCDPKRSCSVIEDDGLPSAFTTAHELGHVFNMPHDNVKACEEVFGKLKDNHMMSPTLIQIDRSRPWSVCSAAIITEFLDRGHGDCLLDQPQKQLSLLDNLPGSSYSLHRQCELAFGPGSKPCPYMQPCSKLWCTGKARGQLVCQTRHFPWADGTSCGNSKVCYQGVCTDKNSTMHTKVDGRWGKWGAFGDCSRSCGGGVQLAKRECDNPVPKNGGKYCYGLRIKYRSCNLNSCPETGKSFREEQCEAFNGLNLNTNRLGASVVWVPKYSGISPKDKCKLICRANGTGYFYVLAPKVVDGTPCSPDTSAVCVQGKCIKAGCDGKLDSNKKFDKCGVCGGDNQGCKKVSGMFTKPIHGYNFVVVLPIGASNIDIRQRGYRGMVNDENYLAVKNRHGKYLLNGNYVVSAVERDLLVKGSLLRYSGTSTSVEILQATRPLQEPLTVEVLSVGKMTPPRVRYSFYMAKESKEEKTLRKEERSHTAQNSVLADSNKVEAKKQVMGKRPVSHWVTGSWDPCTVTCGNGLQKRLVQCQSMEGRPAADCASADRPVAVRACGDPCPIWDVGVWSLCSKSCGRGFKRRSVRCTTENGLNLPRDHCSGRRKPQELDLCNLKPC</sequence>
<dbReference type="Gene3D" id="3.40.390.10">
    <property type="entry name" value="Collagenase (Catalytic Domain)"/>
    <property type="match status" value="1"/>
</dbReference>
<evidence type="ECO:0000256" key="4">
    <source>
        <dbReference type="ARBA" id="ARBA00022670"/>
    </source>
</evidence>
<keyword evidence="9" id="KW-0378">Hydrolase</keyword>
<keyword evidence="5" id="KW-0165">Cleavage on pair of basic residues</keyword>
<feature type="disulfide bond" evidence="17">
    <location>
        <begin position="521"/>
        <end position="543"/>
    </location>
</feature>
<feature type="binding site" evidence="16">
    <location>
        <position position="294"/>
    </location>
    <ligand>
        <name>Ca(2+)</name>
        <dbReference type="ChEBI" id="CHEBI:29108"/>
        <label>1</label>
    </ligand>
</feature>
<dbReference type="Pfam" id="PF00090">
    <property type="entry name" value="TSP_1"/>
    <property type="match status" value="1"/>
</dbReference>
<feature type="disulfide bond" evidence="17">
    <location>
        <begin position="366"/>
        <end position="418"/>
    </location>
</feature>
<dbReference type="Pfam" id="PF01562">
    <property type="entry name" value="Pep_M12B_propep"/>
    <property type="match status" value="1"/>
</dbReference>
<evidence type="ECO:0000256" key="2">
    <source>
        <dbReference type="ARBA" id="ARBA00022525"/>
    </source>
</evidence>
<feature type="disulfide bond" evidence="17">
    <location>
        <begin position="450"/>
        <end position="479"/>
    </location>
</feature>
<name>A0AAV1PLR6_SCOSC</name>
<dbReference type="PRINTS" id="PR01861">
    <property type="entry name" value="ADAMTS8"/>
</dbReference>
<feature type="disulfide bond" evidence="17">
    <location>
        <begin position="395"/>
        <end position="400"/>
    </location>
</feature>
<dbReference type="SMART" id="SM00608">
    <property type="entry name" value="ACR"/>
    <property type="match status" value="1"/>
</dbReference>
<feature type="binding site" evidence="16">
    <location>
        <position position="498"/>
    </location>
    <ligand>
        <name>Ca(2+)</name>
        <dbReference type="ChEBI" id="CHEBI:29108"/>
        <label>2</label>
    </ligand>
</feature>
<dbReference type="SUPFAM" id="SSF82895">
    <property type="entry name" value="TSP-1 type 1 repeat"/>
    <property type="match status" value="3"/>
</dbReference>
<organism evidence="20 21">
    <name type="scientific">Scomber scombrus</name>
    <name type="common">Atlantic mackerel</name>
    <name type="synonym">Scomber vernalis</name>
    <dbReference type="NCBI Taxonomy" id="13677"/>
    <lineage>
        <taxon>Eukaryota</taxon>
        <taxon>Metazoa</taxon>
        <taxon>Chordata</taxon>
        <taxon>Craniata</taxon>
        <taxon>Vertebrata</taxon>
        <taxon>Euteleostomi</taxon>
        <taxon>Actinopterygii</taxon>
        <taxon>Neopterygii</taxon>
        <taxon>Teleostei</taxon>
        <taxon>Neoteleostei</taxon>
        <taxon>Acanthomorphata</taxon>
        <taxon>Pelagiaria</taxon>
        <taxon>Scombriformes</taxon>
        <taxon>Scombridae</taxon>
        <taxon>Scomber</taxon>
    </lineage>
</organism>
<dbReference type="FunFam" id="2.60.120.830:FF:000001">
    <property type="entry name" value="A disintegrin and metalloproteinase with thrombospondin motifs 1"/>
    <property type="match status" value="1"/>
</dbReference>
<evidence type="ECO:0000256" key="5">
    <source>
        <dbReference type="ARBA" id="ARBA00022685"/>
    </source>
</evidence>
<dbReference type="PANTHER" id="PTHR13723:SF39">
    <property type="entry name" value="A DISINTEGRIN AND METALLOPROTEINASE WITH THROMBOSPONDIN MOTIFS 15"/>
    <property type="match status" value="1"/>
</dbReference>
<feature type="binding site" evidence="16 18">
    <location>
        <position position="438"/>
    </location>
    <ligand>
        <name>Zn(2+)</name>
        <dbReference type="ChEBI" id="CHEBI:29105"/>
        <note>catalytic</note>
    </ligand>
</feature>
<evidence type="ECO:0000256" key="6">
    <source>
        <dbReference type="ARBA" id="ARBA00022723"/>
    </source>
</evidence>
<feature type="disulfide bond" evidence="17">
    <location>
        <begin position="412"/>
        <end position="495"/>
    </location>
</feature>
<comment type="subcellular location">
    <subcellularLocation>
        <location evidence="1">Secreted</location>
        <location evidence="1">Extracellular space</location>
        <location evidence="1">Extracellular matrix</location>
    </subcellularLocation>
</comment>
<feature type="disulfide bond" evidence="17">
    <location>
        <begin position="605"/>
        <end position="643"/>
    </location>
</feature>
<dbReference type="Gene3D" id="2.60.120.830">
    <property type="match status" value="1"/>
</dbReference>
<dbReference type="InterPro" id="IPR010294">
    <property type="entry name" value="ADAMTS_spacer1"/>
</dbReference>
<evidence type="ECO:0000256" key="12">
    <source>
        <dbReference type="ARBA" id="ARBA00023145"/>
    </source>
</evidence>
<dbReference type="AlphaFoldDB" id="A0AAV1PLR6"/>
<dbReference type="PROSITE" id="PS50215">
    <property type="entry name" value="ADAM_MEPRO"/>
    <property type="match status" value="1"/>
</dbReference>
<keyword evidence="11 20" id="KW-0482">Metalloprotease</keyword>
<dbReference type="InterPro" id="IPR013277">
    <property type="entry name" value="Pept_M12B_ADAM-TS8"/>
</dbReference>
<feature type="binding site" evidence="16">
    <location>
        <position position="495"/>
    </location>
    <ligand>
        <name>Ca(2+)</name>
        <dbReference type="ChEBI" id="CHEBI:29108"/>
        <label>1</label>
    </ligand>
</feature>
<dbReference type="InterPro" id="IPR045371">
    <property type="entry name" value="ADAMTS_CR_3"/>
</dbReference>
<dbReference type="Gene3D" id="3.40.1620.60">
    <property type="match status" value="2"/>
</dbReference>
<feature type="disulfide bond" evidence="17">
    <location>
        <begin position="616"/>
        <end position="628"/>
    </location>
</feature>
<evidence type="ECO:0000256" key="10">
    <source>
        <dbReference type="ARBA" id="ARBA00022833"/>
    </source>
</evidence>
<feature type="binding site" evidence="16">
    <location>
        <position position="294"/>
    </location>
    <ligand>
        <name>Ca(2+)</name>
        <dbReference type="ChEBI" id="CHEBI:29108"/>
        <label>2</label>
    </ligand>
</feature>
<keyword evidence="14" id="KW-0325">Glycoprotein</keyword>
<evidence type="ECO:0000256" key="8">
    <source>
        <dbReference type="ARBA" id="ARBA00022737"/>
    </source>
</evidence>
<dbReference type="GO" id="GO:0031012">
    <property type="term" value="C:extracellular matrix"/>
    <property type="evidence" value="ECO:0007669"/>
    <property type="project" value="TreeGrafter"/>
</dbReference>
<keyword evidence="6 16" id="KW-0479">Metal-binding</keyword>
<feature type="binding site" evidence="16">
    <location>
        <position position="384"/>
    </location>
    <ligand>
        <name>Ca(2+)</name>
        <dbReference type="ChEBI" id="CHEBI:29108"/>
        <label>1</label>
    </ligand>
</feature>
<dbReference type="Pfam" id="PF19030">
    <property type="entry name" value="TSP1_ADAMTS"/>
    <property type="match status" value="2"/>
</dbReference>
<dbReference type="InterPro" id="IPR041645">
    <property type="entry name" value="ADAMTS_CR_2"/>
</dbReference>
<feature type="binding site" evidence="16 18">
    <location>
        <position position="444"/>
    </location>
    <ligand>
        <name>Zn(2+)</name>
        <dbReference type="ChEBI" id="CHEBI:29105"/>
        <note>catalytic</note>
    </ligand>
</feature>
<dbReference type="InterPro" id="IPR036383">
    <property type="entry name" value="TSP1_rpt_sf"/>
</dbReference>
<reference evidence="20 21" key="1">
    <citation type="submission" date="2024-01" db="EMBL/GenBank/DDBJ databases">
        <authorList>
            <person name="Alioto T."/>
            <person name="Alioto T."/>
            <person name="Gomez Garrido J."/>
        </authorList>
    </citation>
    <scope>NUCLEOTIDE SEQUENCE [LARGE SCALE GENOMIC DNA]</scope>
</reference>
<dbReference type="Pfam" id="PF19236">
    <property type="entry name" value="ADAMTS_CR_3"/>
    <property type="match status" value="1"/>
</dbReference>
<keyword evidence="16" id="KW-0106">Calcium</keyword>
<dbReference type="CDD" id="cd04273">
    <property type="entry name" value="ZnMc_ADAMTS_like"/>
    <property type="match status" value="1"/>
</dbReference>
<accession>A0AAV1PLR6</accession>
<dbReference type="Pfam" id="PF01421">
    <property type="entry name" value="Reprolysin"/>
    <property type="match status" value="1"/>
</dbReference>
<dbReference type="Gene3D" id="2.20.100.10">
    <property type="entry name" value="Thrombospondin type-1 (TSP1) repeat"/>
    <property type="match status" value="3"/>
</dbReference>
<dbReference type="SMART" id="SM00209">
    <property type="entry name" value="TSP1"/>
    <property type="match status" value="3"/>
</dbReference>
<keyword evidence="7" id="KW-0732">Signal</keyword>
<dbReference type="PROSITE" id="PS50092">
    <property type="entry name" value="TSP1"/>
    <property type="match status" value="3"/>
</dbReference>
<evidence type="ECO:0000313" key="20">
    <source>
        <dbReference type="EMBL" id="CAK6972478.1"/>
    </source>
</evidence>
<feature type="disulfide bond" evidence="17">
    <location>
        <begin position="538"/>
        <end position="572"/>
    </location>
</feature>
<evidence type="ECO:0000256" key="7">
    <source>
        <dbReference type="ARBA" id="ARBA00022729"/>
    </source>
</evidence>
<keyword evidence="3" id="KW-0272">Extracellular matrix</keyword>
<evidence type="ECO:0000256" key="9">
    <source>
        <dbReference type="ARBA" id="ARBA00022801"/>
    </source>
</evidence>
<evidence type="ECO:0000256" key="17">
    <source>
        <dbReference type="PIRSR" id="PIRSR613273-3"/>
    </source>
</evidence>
<proteinExistence type="predicted"/>
<keyword evidence="21" id="KW-1185">Reference proteome</keyword>
<dbReference type="FunFam" id="2.20.100.10:FF:000005">
    <property type="entry name" value="ADAM metallopeptidase with thrombospondin type 1 motif 9"/>
    <property type="match status" value="1"/>
</dbReference>
<feature type="binding site" evidence="16 18">
    <location>
        <position position="434"/>
    </location>
    <ligand>
        <name>Zn(2+)</name>
        <dbReference type="ChEBI" id="CHEBI:29105"/>
        <note>catalytic</note>
    </ligand>
</feature>
<feature type="active site" evidence="15 18">
    <location>
        <position position="435"/>
    </location>
</feature>
<feature type="domain" description="Peptidase M12B" evidence="19">
    <location>
        <begin position="291"/>
        <end position="500"/>
    </location>
</feature>
<feature type="disulfide bond" evidence="17">
    <location>
        <begin position="532"/>
        <end position="553"/>
    </location>
</feature>
<evidence type="ECO:0000256" key="18">
    <source>
        <dbReference type="PROSITE-ProRule" id="PRU00276"/>
    </source>
</evidence>
<evidence type="ECO:0000256" key="13">
    <source>
        <dbReference type="ARBA" id="ARBA00023157"/>
    </source>
</evidence>
<evidence type="ECO:0000313" key="21">
    <source>
        <dbReference type="Proteomes" id="UP001314229"/>
    </source>
</evidence>
<keyword evidence="10 16" id="KW-0862">Zinc</keyword>
<feature type="binding site" evidence="16">
    <location>
        <position position="377"/>
    </location>
    <ligand>
        <name>Ca(2+)</name>
        <dbReference type="ChEBI" id="CHEBI:29108"/>
        <label>2</label>
    </ligand>
</feature>
<dbReference type="PRINTS" id="PR01857">
    <property type="entry name" value="ADAMTSFAMILY"/>
</dbReference>
<dbReference type="GO" id="GO:0030198">
    <property type="term" value="P:extracellular matrix organization"/>
    <property type="evidence" value="ECO:0007669"/>
    <property type="project" value="InterPro"/>
</dbReference>
<comment type="caution">
    <text evidence="18">Lacks conserved residue(s) required for the propagation of feature annotation.</text>
</comment>
<dbReference type="InterPro" id="IPR050439">
    <property type="entry name" value="ADAMTS_ADAMTS-like"/>
</dbReference>
<evidence type="ECO:0000256" key="15">
    <source>
        <dbReference type="PIRSR" id="PIRSR613273-1"/>
    </source>
</evidence>
<dbReference type="GO" id="GO:0004222">
    <property type="term" value="F:metalloendopeptidase activity"/>
    <property type="evidence" value="ECO:0007669"/>
    <property type="project" value="InterPro"/>
</dbReference>
<dbReference type="Proteomes" id="UP001314229">
    <property type="component" value="Unassembled WGS sequence"/>
</dbReference>
<dbReference type="Pfam" id="PF17771">
    <property type="entry name" value="ADAMTS_CR_2"/>
    <property type="match status" value="1"/>
</dbReference>
<dbReference type="PANTHER" id="PTHR13723">
    <property type="entry name" value="ADAMTS A DISINTEGRIN AND METALLOPROTEASE WITH THROMBOSPONDIN MOTIFS PROTEASE"/>
    <property type="match status" value="1"/>
</dbReference>